<organism evidence="2 3">
    <name type="scientific">Vitis vinifera</name>
    <name type="common">Grape</name>
    <dbReference type="NCBI Taxonomy" id="29760"/>
    <lineage>
        <taxon>Eukaryota</taxon>
        <taxon>Viridiplantae</taxon>
        <taxon>Streptophyta</taxon>
        <taxon>Embryophyta</taxon>
        <taxon>Tracheophyta</taxon>
        <taxon>Spermatophyta</taxon>
        <taxon>Magnoliopsida</taxon>
        <taxon>eudicotyledons</taxon>
        <taxon>Gunneridae</taxon>
        <taxon>Pentapetalae</taxon>
        <taxon>rosids</taxon>
        <taxon>Vitales</taxon>
        <taxon>Vitaceae</taxon>
        <taxon>Viteae</taxon>
        <taxon>Vitis</taxon>
    </lineage>
</organism>
<name>A0A438BS51_VITVI</name>
<evidence type="ECO:0000313" key="3">
    <source>
        <dbReference type="Proteomes" id="UP000288805"/>
    </source>
</evidence>
<dbReference type="Proteomes" id="UP000288805">
    <property type="component" value="Unassembled WGS sequence"/>
</dbReference>
<evidence type="ECO:0000313" key="2">
    <source>
        <dbReference type="EMBL" id="RVW13700.1"/>
    </source>
</evidence>
<protein>
    <submittedName>
        <fullName evidence="2">Uncharacterized protein</fullName>
    </submittedName>
</protein>
<dbReference type="EMBL" id="QGNW01002646">
    <property type="protein sequence ID" value="RVW13700.1"/>
    <property type="molecule type" value="Genomic_DNA"/>
</dbReference>
<proteinExistence type="predicted"/>
<reference evidence="2 3" key="1">
    <citation type="journal article" date="2018" name="PLoS Genet.">
        <title>Population sequencing reveals clonal diversity and ancestral inbreeding in the grapevine cultivar Chardonnay.</title>
        <authorList>
            <person name="Roach M.J."/>
            <person name="Johnson D.L."/>
            <person name="Bohlmann J."/>
            <person name="van Vuuren H.J."/>
            <person name="Jones S.J."/>
            <person name="Pretorius I.S."/>
            <person name="Schmidt S.A."/>
            <person name="Borneman A.R."/>
        </authorList>
    </citation>
    <scope>NUCLEOTIDE SEQUENCE [LARGE SCALE GENOMIC DNA]</scope>
    <source>
        <strain evidence="3">cv. Chardonnay</strain>
        <tissue evidence="2">Leaf</tissue>
    </source>
</reference>
<evidence type="ECO:0000256" key="1">
    <source>
        <dbReference type="SAM" id="MobiDB-lite"/>
    </source>
</evidence>
<dbReference type="AlphaFoldDB" id="A0A438BS51"/>
<sequence length="454" mass="52276">MPCLVEVKYKAWWAIKKVNIDLNRAEMKRSLDLNEMDELRNDAYINSKIGKQRMKRWHDQLISNKEFHKGQRVLLYDFRFHIFPGKLKSRWIGPFIIHQVHSNGVVELLNSNSMDTFKVMATVSSHSWNLSIKTRRKSPEVVRLKKEAPPCTQHAPCGTQAKQFLSILAMAKTRGAHVASPSTHNQRPRVSPARGSASEAHKPLPFPHFEGGVSSNPPQRRYEMKRPPITPGASTSSPKRSFPRPSAKKAKVSGLGESSAPPQPQPPTSKSHIPFGMTPEAIIKRPMQLELRDSFRLLQRYHLKHLMTPRDFFYPRVALDFYQSMITCRVQNPNVIYFTINGHHGILELNTLQRPCIFHIPYEPVSSVDFREWSHFSQRDMVRILSRGTSTRSFLLRNELPPGMLLIDVMLCSNIPLQHMVQRREAILKALFQILEGFYFGPHHLIMTAFLHFE</sequence>
<accession>A0A438BS51</accession>
<feature type="region of interest" description="Disordered" evidence="1">
    <location>
        <begin position="175"/>
        <end position="275"/>
    </location>
</feature>
<gene>
    <name evidence="2" type="ORF">CK203_087173</name>
</gene>
<comment type="caution">
    <text evidence="2">The sequence shown here is derived from an EMBL/GenBank/DDBJ whole genome shotgun (WGS) entry which is preliminary data.</text>
</comment>